<protein>
    <recommendedName>
        <fullName evidence="2">GRAM domain-containing protein</fullName>
    </recommendedName>
</protein>
<gene>
    <name evidence="3" type="ORF">FW778_19065</name>
</gene>
<dbReference type="InterPro" id="IPR011993">
    <property type="entry name" value="PH-like_dom_sf"/>
</dbReference>
<name>A0A5J5IDH6_9BACT</name>
<keyword evidence="4" id="KW-1185">Reference proteome</keyword>
<dbReference type="Proteomes" id="UP000326903">
    <property type="component" value="Unassembled WGS sequence"/>
</dbReference>
<sequence length="175" mass="19530">MSSKIKSGLFFGIFTAIVLISEHLVSTNIHTTTEIMGIIVVGILSGTIGGLVFVFLMEKFKSSAFGNNSTKIDLDEDEQIIFQTPANHFKGAEGVGGKLYLTNRCLIFKSHKLNIQNHELSIPLNKIAKIERYKVLSKISNGLKVQTVENTTERFVEKADEWYVHLRSLPETMVA</sequence>
<feature type="domain" description="GRAM" evidence="2">
    <location>
        <begin position="58"/>
        <end position="134"/>
    </location>
</feature>
<dbReference type="SMART" id="SM00568">
    <property type="entry name" value="GRAM"/>
    <property type="match status" value="1"/>
</dbReference>
<keyword evidence="1" id="KW-0472">Membrane</keyword>
<reference evidence="3 4" key="1">
    <citation type="submission" date="2019-09" db="EMBL/GenBank/DDBJ databases">
        <title>Draft genome sequence of Ginsengibacter sp. BR5-29.</title>
        <authorList>
            <person name="Im W.-T."/>
        </authorList>
    </citation>
    <scope>NUCLEOTIDE SEQUENCE [LARGE SCALE GENOMIC DNA]</scope>
    <source>
        <strain evidence="3 4">BR5-29</strain>
    </source>
</reference>
<comment type="caution">
    <text evidence="3">The sequence shown here is derived from an EMBL/GenBank/DDBJ whole genome shotgun (WGS) entry which is preliminary data.</text>
</comment>
<dbReference type="Pfam" id="PF02893">
    <property type="entry name" value="GRAM"/>
    <property type="match status" value="1"/>
</dbReference>
<dbReference type="Gene3D" id="2.30.29.30">
    <property type="entry name" value="Pleckstrin-homology domain (PH domain)/Phosphotyrosine-binding domain (PTB)"/>
    <property type="match status" value="1"/>
</dbReference>
<evidence type="ECO:0000313" key="3">
    <source>
        <dbReference type="EMBL" id="KAA9036335.1"/>
    </source>
</evidence>
<keyword evidence="1" id="KW-1133">Transmembrane helix</keyword>
<evidence type="ECO:0000256" key="1">
    <source>
        <dbReference type="SAM" id="Phobius"/>
    </source>
</evidence>
<feature type="transmembrane region" description="Helical" evidence="1">
    <location>
        <begin position="37"/>
        <end position="57"/>
    </location>
</feature>
<dbReference type="AlphaFoldDB" id="A0A5J5IDH6"/>
<keyword evidence="1" id="KW-0812">Transmembrane</keyword>
<proteinExistence type="predicted"/>
<accession>A0A5J5IDH6</accession>
<organism evidence="3 4">
    <name type="scientific">Ginsengibacter hankyongi</name>
    <dbReference type="NCBI Taxonomy" id="2607284"/>
    <lineage>
        <taxon>Bacteria</taxon>
        <taxon>Pseudomonadati</taxon>
        <taxon>Bacteroidota</taxon>
        <taxon>Chitinophagia</taxon>
        <taxon>Chitinophagales</taxon>
        <taxon>Chitinophagaceae</taxon>
        <taxon>Ginsengibacter</taxon>
    </lineage>
</organism>
<dbReference type="RefSeq" id="WP_150416458.1">
    <property type="nucleotide sequence ID" value="NZ_VYQF01000008.1"/>
</dbReference>
<evidence type="ECO:0000259" key="2">
    <source>
        <dbReference type="SMART" id="SM00568"/>
    </source>
</evidence>
<evidence type="ECO:0000313" key="4">
    <source>
        <dbReference type="Proteomes" id="UP000326903"/>
    </source>
</evidence>
<dbReference type="EMBL" id="VYQF01000008">
    <property type="protein sequence ID" value="KAA9036335.1"/>
    <property type="molecule type" value="Genomic_DNA"/>
</dbReference>
<dbReference type="InterPro" id="IPR004182">
    <property type="entry name" value="GRAM"/>
</dbReference>